<feature type="domain" description="Metallo-beta-lactamase" evidence="2">
    <location>
        <begin position="15"/>
        <end position="243"/>
    </location>
</feature>
<dbReference type="PANTHER" id="PTHR11203:SF37">
    <property type="entry name" value="INTEGRATOR COMPLEX SUBUNIT 11"/>
    <property type="match status" value="1"/>
</dbReference>
<name>A0ABS1T258_9GAMM</name>
<reference evidence="4 5" key="1">
    <citation type="submission" date="2021-01" db="EMBL/GenBank/DDBJ databases">
        <title>Genome sequence of Shewanella schlegeliana JCM 11561.</title>
        <authorList>
            <person name="Zhang H."/>
            <person name="Li C."/>
        </authorList>
    </citation>
    <scope>NUCLEOTIDE SEQUENCE [LARGE SCALE GENOMIC DNA]</scope>
    <source>
        <strain evidence="4 5">JCM 11561</strain>
    </source>
</reference>
<dbReference type="InterPro" id="IPR011108">
    <property type="entry name" value="RMMBL"/>
</dbReference>
<accession>A0ABS1T258</accession>
<dbReference type="Gene3D" id="3.40.50.10890">
    <property type="match status" value="1"/>
</dbReference>
<gene>
    <name evidence="4" type="ORF">JMA39_14420</name>
</gene>
<dbReference type="InterPro" id="IPR050698">
    <property type="entry name" value="MBL"/>
</dbReference>
<dbReference type="SMART" id="SM00849">
    <property type="entry name" value="Lactamase_B"/>
    <property type="match status" value="1"/>
</dbReference>
<dbReference type="Pfam" id="PF07521">
    <property type="entry name" value="RMMBL"/>
    <property type="match status" value="1"/>
</dbReference>
<protein>
    <submittedName>
        <fullName evidence="4">MBL fold metallo-hydrolase</fullName>
    </submittedName>
</protein>
<keyword evidence="1" id="KW-0378">Hydrolase</keyword>
<dbReference type="RefSeq" id="WP_202722556.1">
    <property type="nucleotide sequence ID" value="NZ_BPEX01000020.1"/>
</dbReference>
<feature type="domain" description="Beta-Casp" evidence="3">
    <location>
        <begin position="256"/>
        <end position="382"/>
    </location>
</feature>
<sequence length="489" mass="54028">MQMTLSFLGAAQEVTGSCHLLNIDGCQVLLDCGLIQGSKADVLRNHEPFFFTPSQIHAVVLSHAHIDHSGRLPLLVKSGFTGPIYSQKATVELCGVMLKDAAMLQARDTERLNKKRAKNDLPLLEPLFDEADVDRVMQQFVALDYGERTQVTSQLKVCLSDAGHILGSAVVELWLGQGADSKKLVFSGDLGREGMPILDDPTLIDKADLVLMESTYGDRLHRSWDDTLEELKSIFARTIEQSRGNILLPAFSVGRAQELLYLFHLHAKEWDLSRWRICLDSPMAIRATQIYVENYSLMDEDFKRFTRMSPGKHPLLSNVDFIDTTEESMELNHIHQGLIVIAGSGMCNGGRIRCHLEHNLANPLSDVIICGYQAQGTPGRLLVDGAKSLTISGESVNVAARLHTVGGLSAHADQAELLHWYRHFNDSPPVILVHGEVEAQKVLLAQLNADPSLAPSQSVIAEQGDCLDLTQLPQFVWSPNSIDSQTLEE</sequence>
<organism evidence="4 5">
    <name type="scientific">Shewanella schlegeliana</name>
    <dbReference type="NCBI Taxonomy" id="190308"/>
    <lineage>
        <taxon>Bacteria</taxon>
        <taxon>Pseudomonadati</taxon>
        <taxon>Pseudomonadota</taxon>
        <taxon>Gammaproteobacteria</taxon>
        <taxon>Alteromonadales</taxon>
        <taxon>Shewanellaceae</taxon>
        <taxon>Shewanella</taxon>
    </lineage>
</organism>
<dbReference type="PANTHER" id="PTHR11203">
    <property type="entry name" value="CLEAVAGE AND POLYADENYLATION SPECIFICITY FACTOR FAMILY MEMBER"/>
    <property type="match status" value="1"/>
</dbReference>
<comment type="caution">
    <text evidence="4">The sequence shown here is derived from an EMBL/GenBank/DDBJ whole genome shotgun (WGS) entry which is preliminary data.</text>
</comment>
<evidence type="ECO:0000313" key="5">
    <source>
        <dbReference type="Proteomes" id="UP000604898"/>
    </source>
</evidence>
<dbReference type="Gene3D" id="3.60.15.10">
    <property type="entry name" value="Ribonuclease Z/Hydroxyacylglutathione hydrolase-like"/>
    <property type="match status" value="1"/>
</dbReference>
<dbReference type="Pfam" id="PF10996">
    <property type="entry name" value="Beta-Casp"/>
    <property type="match status" value="1"/>
</dbReference>
<dbReference type="EMBL" id="JAESVD010000008">
    <property type="protein sequence ID" value="MBL4914300.1"/>
    <property type="molecule type" value="Genomic_DNA"/>
</dbReference>
<keyword evidence="5" id="KW-1185">Reference proteome</keyword>
<dbReference type="SUPFAM" id="SSF56281">
    <property type="entry name" value="Metallo-hydrolase/oxidoreductase"/>
    <property type="match status" value="1"/>
</dbReference>
<dbReference type="InterPro" id="IPR022712">
    <property type="entry name" value="Beta_Casp"/>
</dbReference>
<dbReference type="Proteomes" id="UP000604898">
    <property type="component" value="Unassembled WGS sequence"/>
</dbReference>
<dbReference type="InterPro" id="IPR001279">
    <property type="entry name" value="Metallo-B-lactamas"/>
</dbReference>
<dbReference type="InterPro" id="IPR036866">
    <property type="entry name" value="RibonucZ/Hydroxyglut_hydro"/>
</dbReference>
<evidence type="ECO:0000313" key="4">
    <source>
        <dbReference type="EMBL" id="MBL4914300.1"/>
    </source>
</evidence>
<evidence type="ECO:0000256" key="1">
    <source>
        <dbReference type="ARBA" id="ARBA00022801"/>
    </source>
</evidence>
<evidence type="ECO:0000259" key="3">
    <source>
        <dbReference type="SMART" id="SM01027"/>
    </source>
</evidence>
<dbReference type="Pfam" id="PF16661">
    <property type="entry name" value="Lactamase_B_6"/>
    <property type="match status" value="1"/>
</dbReference>
<evidence type="ECO:0000259" key="2">
    <source>
        <dbReference type="SMART" id="SM00849"/>
    </source>
</evidence>
<dbReference type="CDD" id="cd16295">
    <property type="entry name" value="TTHA0252-CPSF-like_MBL-fold"/>
    <property type="match status" value="1"/>
</dbReference>
<proteinExistence type="predicted"/>
<dbReference type="SMART" id="SM01027">
    <property type="entry name" value="Beta-Casp"/>
    <property type="match status" value="1"/>
</dbReference>